<reference evidence="1" key="2">
    <citation type="submission" date="2016-06" db="EMBL/GenBank/DDBJ databases">
        <title>The genome of a short-lived fish provides insights into sex chromosome evolution and the genetic control of aging.</title>
        <authorList>
            <person name="Reichwald K."/>
            <person name="Felder M."/>
            <person name="Petzold A."/>
            <person name="Koch P."/>
            <person name="Groth M."/>
            <person name="Platzer M."/>
        </authorList>
    </citation>
    <scope>NUCLEOTIDE SEQUENCE</scope>
    <source>
        <tissue evidence="1">Brain</tissue>
    </source>
</reference>
<reference evidence="1" key="1">
    <citation type="submission" date="2016-05" db="EMBL/GenBank/DDBJ databases">
        <authorList>
            <person name="Lavstsen T."/>
            <person name="Jespersen J.S."/>
        </authorList>
    </citation>
    <scope>NUCLEOTIDE SEQUENCE</scope>
    <source>
        <tissue evidence="1">Brain</tissue>
    </source>
</reference>
<sequence length="90" mass="10239">AFQGSGWPSRSPDLSPTENLWRGLKVCIAQQQPQNITVVDTICMERMGQNTSYSVCKPRGDLQETFDLCQSYITNYGGDFFVIDQTFIFF</sequence>
<name>A0A1A8I2D4_NOTKU</name>
<dbReference type="AlphaFoldDB" id="A0A1A8I2D4"/>
<feature type="non-terminal residue" evidence="1">
    <location>
        <position position="90"/>
    </location>
</feature>
<evidence type="ECO:0000313" key="1">
    <source>
        <dbReference type="EMBL" id="SBQ91080.1"/>
    </source>
</evidence>
<dbReference type="Gene3D" id="3.30.420.10">
    <property type="entry name" value="Ribonuclease H-like superfamily/Ribonuclease H"/>
    <property type="match status" value="1"/>
</dbReference>
<feature type="non-terminal residue" evidence="1">
    <location>
        <position position="1"/>
    </location>
</feature>
<organism evidence="1">
    <name type="scientific">Nothobranchius kuhntae</name>
    <name type="common">Beira killifish</name>
    <dbReference type="NCBI Taxonomy" id="321403"/>
    <lineage>
        <taxon>Eukaryota</taxon>
        <taxon>Metazoa</taxon>
        <taxon>Chordata</taxon>
        <taxon>Craniata</taxon>
        <taxon>Vertebrata</taxon>
        <taxon>Euteleostomi</taxon>
        <taxon>Actinopterygii</taxon>
        <taxon>Neopterygii</taxon>
        <taxon>Teleostei</taxon>
        <taxon>Neoteleostei</taxon>
        <taxon>Acanthomorphata</taxon>
        <taxon>Ovalentaria</taxon>
        <taxon>Atherinomorphae</taxon>
        <taxon>Cyprinodontiformes</taxon>
        <taxon>Nothobranchiidae</taxon>
        <taxon>Nothobranchius</taxon>
    </lineage>
</organism>
<accession>A0A1A8I2D4</accession>
<dbReference type="EMBL" id="HAED01005050">
    <property type="protein sequence ID" value="SBQ91080.1"/>
    <property type="molecule type" value="Transcribed_RNA"/>
</dbReference>
<protein>
    <submittedName>
        <fullName evidence="1">Uncharacterized protein</fullName>
    </submittedName>
</protein>
<proteinExistence type="predicted"/>
<dbReference type="GO" id="GO:0003676">
    <property type="term" value="F:nucleic acid binding"/>
    <property type="evidence" value="ECO:0007669"/>
    <property type="project" value="InterPro"/>
</dbReference>
<gene>
    <name evidence="1" type="primary">Nfu_g_1_023899</name>
</gene>
<dbReference type="InterPro" id="IPR036397">
    <property type="entry name" value="RNaseH_sf"/>
</dbReference>